<dbReference type="HOGENOM" id="CLU_2948244_0_0_1"/>
<dbReference type="AlphaFoldDB" id="A0A0C9Y9Q3"/>
<sequence>MRTIATEQLVNTPSRRGGTKGKKGTEGLVVLSPSKEMFVRKLLGPPIQAACQSHLRSSVR</sequence>
<name>A0A0C9Y9Q3_9AGAM</name>
<protein>
    <submittedName>
        <fullName evidence="2">Uncharacterized protein</fullName>
    </submittedName>
</protein>
<feature type="region of interest" description="Disordered" evidence="1">
    <location>
        <begin position="1"/>
        <end position="26"/>
    </location>
</feature>
<reference evidence="2 3" key="1">
    <citation type="submission" date="2014-04" db="EMBL/GenBank/DDBJ databases">
        <authorList>
            <consortium name="DOE Joint Genome Institute"/>
            <person name="Kuo A."/>
            <person name="Kohler A."/>
            <person name="Costa M.D."/>
            <person name="Nagy L.G."/>
            <person name="Floudas D."/>
            <person name="Copeland A."/>
            <person name="Barry K.W."/>
            <person name="Cichocki N."/>
            <person name="Veneault-Fourrey C."/>
            <person name="LaButti K."/>
            <person name="Lindquist E.A."/>
            <person name="Lipzen A."/>
            <person name="Lundell T."/>
            <person name="Morin E."/>
            <person name="Murat C."/>
            <person name="Sun H."/>
            <person name="Tunlid A."/>
            <person name="Henrissat B."/>
            <person name="Grigoriev I.V."/>
            <person name="Hibbett D.S."/>
            <person name="Martin F."/>
            <person name="Nordberg H.P."/>
            <person name="Cantor M.N."/>
            <person name="Hua S.X."/>
        </authorList>
    </citation>
    <scope>NUCLEOTIDE SEQUENCE [LARGE SCALE GENOMIC DNA]</scope>
    <source>
        <strain evidence="2 3">441</strain>
    </source>
</reference>
<feature type="non-terminal residue" evidence="2">
    <location>
        <position position="60"/>
    </location>
</feature>
<keyword evidence="3" id="KW-1185">Reference proteome</keyword>
<dbReference type="Proteomes" id="UP000054018">
    <property type="component" value="Unassembled WGS sequence"/>
</dbReference>
<evidence type="ECO:0000313" key="2">
    <source>
        <dbReference type="EMBL" id="KIK21410.1"/>
    </source>
</evidence>
<dbReference type="EMBL" id="KN833752">
    <property type="protein sequence ID" value="KIK21410.1"/>
    <property type="molecule type" value="Genomic_DNA"/>
</dbReference>
<proteinExistence type="predicted"/>
<gene>
    <name evidence="2" type="ORF">PISMIDRAFT_681370</name>
</gene>
<accession>A0A0C9Y9Q3</accession>
<evidence type="ECO:0000313" key="3">
    <source>
        <dbReference type="Proteomes" id="UP000054018"/>
    </source>
</evidence>
<reference evidence="3" key="2">
    <citation type="submission" date="2015-01" db="EMBL/GenBank/DDBJ databases">
        <title>Evolutionary Origins and Diversification of the Mycorrhizal Mutualists.</title>
        <authorList>
            <consortium name="DOE Joint Genome Institute"/>
            <consortium name="Mycorrhizal Genomics Consortium"/>
            <person name="Kohler A."/>
            <person name="Kuo A."/>
            <person name="Nagy L.G."/>
            <person name="Floudas D."/>
            <person name="Copeland A."/>
            <person name="Barry K.W."/>
            <person name="Cichocki N."/>
            <person name="Veneault-Fourrey C."/>
            <person name="LaButti K."/>
            <person name="Lindquist E.A."/>
            <person name="Lipzen A."/>
            <person name="Lundell T."/>
            <person name="Morin E."/>
            <person name="Murat C."/>
            <person name="Riley R."/>
            <person name="Ohm R."/>
            <person name="Sun H."/>
            <person name="Tunlid A."/>
            <person name="Henrissat B."/>
            <person name="Grigoriev I.V."/>
            <person name="Hibbett D.S."/>
            <person name="Martin F."/>
        </authorList>
    </citation>
    <scope>NUCLEOTIDE SEQUENCE [LARGE SCALE GENOMIC DNA]</scope>
    <source>
        <strain evidence="3">441</strain>
    </source>
</reference>
<feature type="compositionally biased region" description="Polar residues" evidence="1">
    <location>
        <begin position="1"/>
        <end position="14"/>
    </location>
</feature>
<organism evidence="2 3">
    <name type="scientific">Pisolithus microcarpus 441</name>
    <dbReference type="NCBI Taxonomy" id="765257"/>
    <lineage>
        <taxon>Eukaryota</taxon>
        <taxon>Fungi</taxon>
        <taxon>Dikarya</taxon>
        <taxon>Basidiomycota</taxon>
        <taxon>Agaricomycotina</taxon>
        <taxon>Agaricomycetes</taxon>
        <taxon>Agaricomycetidae</taxon>
        <taxon>Boletales</taxon>
        <taxon>Sclerodermatineae</taxon>
        <taxon>Pisolithaceae</taxon>
        <taxon>Pisolithus</taxon>
    </lineage>
</organism>
<evidence type="ECO:0000256" key="1">
    <source>
        <dbReference type="SAM" id="MobiDB-lite"/>
    </source>
</evidence>